<sequence>MSSNIFLNSIHSSATITNGELVSFIVHNEELIHSKDAPGWNASDIEMFPVIGPTKLNNYTIETIQGFGKQDQHGLLRELEYELVSNDDTKAIFEKKYEKNTQIKNSKFPKKSTQEYLFWPYDFVFRKIISLSNSSLHIDFEIISDKGMPFMIGYHPSFKLSGSGNEIIKTKEEEISLKTILDVGSAAYKVLNTNEIFLVKDNTSNVKIATENFNNFMLWTEVNNMVCIEPISHYPLLTTQKYSEKNMRISTGKDLFSVTISAL</sequence>
<dbReference type="GO" id="GO:0005975">
    <property type="term" value="P:carbohydrate metabolic process"/>
    <property type="evidence" value="ECO:0007669"/>
    <property type="project" value="InterPro"/>
</dbReference>
<evidence type="ECO:0000313" key="4">
    <source>
        <dbReference type="EMBL" id="KAB1160421.1"/>
    </source>
</evidence>
<keyword evidence="5" id="KW-1185">Reference proteome</keyword>
<proteinExistence type="predicted"/>
<organism evidence="4 5">
    <name type="scientific">Tenacibaculum aiptasiae</name>
    <dbReference type="NCBI Taxonomy" id="426481"/>
    <lineage>
        <taxon>Bacteria</taxon>
        <taxon>Pseudomonadati</taxon>
        <taxon>Bacteroidota</taxon>
        <taxon>Flavobacteriia</taxon>
        <taxon>Flavobacteriales</taxon>
        <taxon>Flavobacteriaceae</taxon>
        <taxon>Tenacibaculum</taxon>
    </lineage>
</organism>
<dbReference type="RefSeq" id="WP_150898050.1">
    <property type="nucleotide sequence ID" value="NZ_WAAU01000003.1"/>
</dbReference>
<dbReference type="OrthoDB" id="9795355at2"/>
<dbReference type="InterPro" id="IPR011013">
    <property type="entry name" value="Gal_mutarotase_sf_dom"/>
</dbReference>
<protein>
    <submittedName>
        <fullName evidence="4">Aldose 1-epimerase</fullName>
    </submittedName>
</protein>
<comment type="subunit">
    <text evidence="2">Monomer.</text>
</comment>
<dbReference type="InterPro" id="IPR008183">
    <property type="entry name" value="Aldose_1/G6P_1-epimerase"/>
</dbReference>
<evidence type="ECO:0000256" key="3">
    <source>
        <dbReference type="ARBA" id="ARBA00022837"/>
    </source>
</evidence>
<reference evidence="4 5" key="1">
    <citation type="submission" date="2019-09" db="EMBL/GenBank/DDBJ databases">
        <authorList>
            <person name="Cao W.R."/>
        </authorList>
    </citation>
    <scope>NUCLEOTIDE SEQUENCE [LARGE SCALE GENOMIC DNA]</scope>
    <source>
        <strain evidence="5">a4</strain>
    </source>
</reference>
<keyword evidence="3" id="KW-0106">Calcium</keyword>
<dbReference type="Gene3D" id="2.70.98.10">
    <property type="match status" value="1"/>
</dbReference>
<dbReference type="InterPro" id="IPR014718">
    <property type="entry name" value="GH-type_carb-bd"/>
</dbReference>
<name>A0A7J5ASR3_9FLAO</name>
<evidence type="ECO:0000256" key="1">
    <source>
        <dbReference type="ARBA" id="ARBA00001913"/>
    </source>
</evidence>
<evidence type="ECO:0000313" key="5">
    <source>
        <dbReference type="Proteomes" id="UP000467305"/>
    </source>
</evidence>
<dbReference type="Proteomes" id="UP000467305">
    <property type="component" value="Unassembled WGS sequence"/>
</dbReference>
<gene>
    <name evidence="4" type="ORF">F7018_00665</name>
</gene>
<evidence type="ECO:0000256" key="2">
    <source>
        <dbReference type="ARBA" id="ARBA00011245"/>
    </source>
</evidence>
<dbReference type="SUPFAM" id="SSF74650">
    <property type="entry name" value="Galactose mutarotase-like"/>
    <property type="match status" value="1"/>
</dbReference>
<comment type="caution">
    <text evidence="4">The sequence shown here is derived from an EMBL/GenBank/DDBJ whole genome shotgun (WGS) entry which is preliminary data.</text>
</comment>
<dbReference type="Pfam" id="PF01263">
    <property type="entry name" value="Aldose_epim"/>
    <property type="match status" value="1"/>
</dbReference>
<accession>A0A7J5ASR3</accession>
<dbReference type="EMBL" id="WAAU01000003">
    <property type="protein sequence ID" value="KAB1160421.1"/>
    <property type="molecule type" value="Genomic_DNA"/>
</dbReference>
<dbReference type="GO" id="GO:0030246">
    <property type="term" value="F:carbohydrate binding"/>
    <property type="evidence" value="ECO:0007669"/>
    <property type="project" value="InterPro"/>
</dbReference>
<comment type="cofactor">
    <cofactor evidence="1">
        <name>Ca(2+)</name>
        <dbReference type="ChEBI" id="CHEBI:29108"/>
    </cofactor>
</comment>
<dbReference type="AlphaFoldDB" id="A0A7J5ASR3"/>
<dbReference type="GO" id="GO:0016853">
    <property type="term" value="F:isomerase activity"/>
    <property type="evidence" value="ECO:0007669"/>
    <property type="project" value="InterPro"/>
</dbReference>